<accession>A0AAE0HJA9</accession>
<evidence type="ECO:0000256" key="1">
    <source>
        <dbReference type="SAM" id="Phobius"/>
    </source>
</evidence>
<name>A0AAE0HJA9_9PEZI</name>
<comment type="caution">
    <text evidence="2">The sequence shown here is derived from an EMBL/GenBank/DDBJ whole genome shotgun (WGS) entry which is preliminary data.</text>
</comment>
<keyword evidence="3" id="KW-1185">Reference proteome</keyword>
<gene>
    <name evidence="2" type="ORF">B0H64DRAFT_128108</name>
</gene>
<evidence type="ECO:0000313" key="2">
    <source>
        <dbReference type="EMBL" id="KAK3297613.1"/>
    </source>
</evidence>
<reference evidence="2" key="1">
    <citation type="journal article" date="2023" name="Mol. Phylogenet. Evol.">
        <title>Genome-scale phylogeny and comparative genomics of the fungal order Sordariales.</title>
        <authorList>
            <person name="Hensen N."/>
            <person name="Bonometti L."/>
            <person name="Westerberg I."/>
            <person name="Brannstrom I.O."/>
            <person name="Guillou S."/>
            <person name="Cros-Aarteil S."/>
            <person name="Calhoun S."/>
            <person name="Haridas S."/>
            <person name="Kuo A."/>
            <person name="Mondo S."/>
            <person name="Pangilinan J."/>
            <person name="Riley R."/>
            <person name="LaButti K."/>
            <person name="Andreopoulos B."/>
            <person name="Lipzen A."/>
            <person name="Chen C."/>
            <person name="Yan M."/>
            <person name="Daum C."/>
            <person name="Ng V."/>
            <person name="Clum A."/>
            <person name="Steindorff A."/>
            <person name="Ohm R.A."/>
            <person name="Martin F."/>
            <person name="Silar P."/>
            <person name="Natvig D.O."/>
            <person name="Lalanne C."/>
            <person name="Gautier V."/>
            <person name="Ament-Velasquez S.L."/>
            <person name="Kruys A."/>
            <person name="Hutchinson M.I."/>
            <person name="Powell A.J."/>
            <person name="Barry K."/>
            <person name="Miller A.N."/>
            <person name="Grigoriev I.V."/>
            <person name="Debuchy R."/>
            <person name="Gladieux P."/>
            <person name="Hiltunen Thoren M."/>
            <person name="Johannesson H."/>
        </authorList>
    </citation>
    <scope>NUCLEOTIDE SEQUENCE</scope>
    <source>
        <strain evidence="2">CBS 168.71</strain>
    </source>
</reference>
<dbReference type="AlphaFoldDB" id="A0AAE0HJA9"/>
<dbReference type="GeneID" id="87835026"/>
<dbReference type="RefSeq" id="XP_062661127.1">
    <property type="nucleotide sequence ID" value="XM_062798078.1"/>
</dbReference>
<dbReference type="EMBL" id="JAUEPN010000003">
    <property type="protein sequence ID" value="KAK3297613.1"/>
    <property type="molecule type" value="Genomic_DNA"/>
</dbReference>
<protein>
    <submittedName>
        <fullName evidence="2">Uncharacterized protein</fullName>
    </submittedName>
</protein>
<feature type="transmembrane region" description="Helical" evidence="1">
    <location>
        <begin position="22"/>
        <end position="43"/>
    </location>
</feature>
<dbReference type="Proteomes" id="UP001278766">
    <property type="component" value="Unassembled WGS sequence"/>
</dbReference>
<sequence length="99" mass="10857">MRRPPYAFEGGQLQHGRGVSSVARWLLCALGAGVGSAFMIRLYRLMTLLPDDSDLDNAPRGGLVETKPRRENRSVQYGCAHGYSTRGDAVPTRRMTGCC</sequence>
<proteinExistence type="predicted"/>
<organism evidence="2 3">
    <name type="scientific">Chaetomium fimeti</name>
    <dbReference type="NCBI Taxonomy" id="1854472"/>
    <lineage>
        <taxon>Eukaryota</taxon>
        <taxon>Fungi</taxon>
        <taxon>Dikarya</taxon>
        <taxon>Ascomycota</taxon>
        <taxon>Pezizomycotina</taxon>
        <taxon>Sordariomycetes</taxon>
        <taxon>Sordariomycetidae</taxon>
        <taxon>Sordariales</taxon>
        <taxon>Chaetomiaceae</taxon>
        <taxon>Chaetomium</taxon>
    </lineage>
</organism>
<keyword evidence="1" id="KW-1133">Transmembrane helix</keyword>
<keyword evidence="1" id="KW-0472">Membrane</keyword>
<reference evidence="2" key="2">
    <citation type="submission" date="2023-06" db="EMBL/GenBank/DDBJ databases">
        <authorList>
            <consortium name="Lawrence Berkeley National Laboratory"/>
            <person name="Haridas S."/>
            <person name="Hensen N."/>
            <person name="Bonometti L."/>
            <person name="Westerberg I."/>
            <person name="Brannstrom I.O."/>
            <person name="Guillou S."/>
            <person name="Cros-Aarteil S."/>
            <person name="Calhoun S."/>
            <person name="Kuo A."/>
            <person name="Mondo S."/>
            <person name="Pangilinan J."/>
            <person name="Riley R."/>
            <person name="Labutti K."/>
            <person name="Andreopoulos B."/>
            <person name="Lipzen A."/>
            <person name="Chen C."/>
            <person name="Yanf M."/>
            <person name="Daum C."/>
            <person name="Ng V."/>
            <person name="Clum A."/>
            <person name="Steindorff A."/>
            <person name="Ohm R."/>
            <person name="Martin F."/>
            <person name="Silar P."/>
            <person name="Natvig D."/>
            <person name="Lalanne C."/>
            <person name="Gautier V."/>
            <person name="Ament-Velasquez S.L."/>
            <person name="Kruys A."/>
            <person name="Hutchinson M.I."/>
            <person name="Powell A.J."/>
            <person name="Barry K."/>
            <person name="Miller A.N."/>
            <person name="Grigoriev I.V."/>
            <person name="Debuchy R."/>
            <person name="Gladieux P."/>
            <person name="Thoren M.H."/>
            <person name="Johannesson H."/>
        </authorList>
    </citation>
    <scope>NUCLEOTIDE SEQUENCE</scope>
    <source>
        <strain evidence="2">CBS 168.71</strain>
    </source>
</reference>
<evidence type="ECO:0000313" key="3">
    <source>
        <dbReference type="Proteomes" id="UP001278766"/>
    </source>
</evidence>
<keyword evidence="1" id="KW-0812">Transmembrane</keyword>